<dbReference type="PROSITE" id="PS51539">
    <property type="entry name" value="AV_PCP_ALPHA"/>
    <property type="match status" value="1"/>
</dbReference>
<feature type="non-terminal residue" evidence="6">
    <location>
        <position position="206"/>
    </location>
</feature>
<protein>
    <submittedName>
        <fullName evidence="6">Amino acid adenylation</fullName>
    </submittedName>
</protein>
<dbReference type="SUPFAM" id="SSF56801">
    <property type="entry name" value="Acetyl-CoA synthetase-like"/>
    <property type="match status" value="1"/>
</dbReference>
<feature type="domain" description="Carrier" evidence="4">
    <location>
        <begin position="67"/>
        <end position="141"/>
    </location>
</feature>
<dbReference type="InterPro" id="IPR045851">
    <property type="entry name" value="AMP-bd_C_sf"/>
</dbReference>
<dbReference type="GO" id="GO:0005737">
    <property type="term" value="C:cytoplasm"/>
    <property type="evidence" value="ECO:0007669"/>
    <property type="project" value="TreeGrafter"/>
</dbReference>
<accession>F3FU47</accession>
<dbReference type="GO" id="GO:0043041">
    <property type="term" value="P:amino acid activation for nonribosomal peptide biosynthetic process"/>
    <property type="evidence" value="ECO:0007669"/>
    <property type="project" value="TreeGrafter"/>
</dbReference>
<dbReference type="PANTHER" id="PTHR45527:SF1">
    <property type="entry name" value="FATTY ACID SYNTHASE"/>
    <property type="match status" value="1"/>
</dbReference>
<keyword evidence="2" id="KW-0596">Phosphopantetheine</keyword>
<dbReference type="EMBL" id="AEAH01001898">
    <property type="protein sequence ID" value="EGH33739.1"/>
    <property type="molecule type" value="Genomic_DNA"/>
</dbReference>
<dbReference type="GO" id="GO:0031177">
    <property type="term" value="F:phosphopantetheine binding"/>
    <property type="evidence" value="ECO:0007669"/>
    <property type="project" value="TreeGrafter"/>
</dbReference>
<evidence type="ECO:0000256" key="1">
    <source>
        <dbReference type="ARBA" id="ARBA00001957"/>
    </source>
</evidence>
<evidence type="ECO:0000256" key="3">
    <source>
        <dbReference type="ARBA" id="ARBA00022553"/>
    </source>
</evidence>
<dbReference type="FunFam" id="1.10.1200.10:FF:000005">
    <property type="entry name" value="Nonribosomal peptide synthetase 1"/>
    <property type="match status" value="1"/>
</dbReference>
<dbReference type="AlphaFoldDB" id="F3FU47"/>
<feature type="non-terminal residue" evidence="6">
    <location>
        <position position="1"/>
    </location>
</feature>
<proteinExistence type="predicted"/>
<sequence length="206" mass="22147">YYTLAAGHTVVDIDSLRSHLQQRLPEYMVPAIYVMLDKLPLTPNGKLDRKALPAPDSDSLISRGYEAPQGETETQIAVIWQELLGVEQVGRHDNFFELGGHSLLAVSLIGRMRHIGLSTDVKALFSQPTLAALASAVGGGDEPGSDEVTVATNLITPGCQRITPDLLPLIKLTQEQIDLVVACVPGGAANVQDIYPLAPLQEGILY</sequence>
<evidence type="ECO:0000313" key="7">
    <source>
        <dbReference type="Proteomes" id="UP000004471"/>
    </source>
</evidence>
<comment type="cofactor">
    <cofactor evidence="1">
        <name>pantetheine 4'-phosphate</name>
        <dbReference type="ChEBI" id="CHEBI:47942"/>
    </cofactor>
</comment>
<dbReference type="Pfam" id="PF00550">
    <property type="entry name" value="PP-binding"/>
    <property type="match status" value="1"/>
</dbReference>
<dbReference type="InterPro" id="IPR009081">
    <property type="entry name" value="PP-bd_ACP"/>
</dbReference>
<gene>
    <name evidence="6" type="ORF">PSYJA_34450</name>
</gene>
<dbReference type="PANTHER" id="PTHR45527">
    <property type="entry name" value="NONRIBOSOMAL PEPTIDE SYNTHETASE"/>
    <property type="match status" value="1"/>
</dbReference>
<dbReference type="PROSITE" id="PS50075">
    <property type="entry name" value="CARRIER"/>
    <property type="match status" value="1"/>
</dbReference>
<organism evidence="6 7">
    <name type="scientific">Pseudomonas syringae pv. japonica str. M301072</name>
    <dbReference type="NCBI Taxonomy" id="629262"/>
    <lineage>
        <taxon>Bacteria</taxon>
        <taxon>Pseudomonadati</taxon>
        <taxon>Pseudomonadota</taxon>
        <taxon>Gammaproteobacteria</taxon>
        <taxon>Pseudomonadales</taxon>
        <taxon>Pseudomonadaceae</taxon>
        <taxon>Pseudomonas</taxon>
        <taxon>Pseudomonas syringae</taxon>
    </lineage>
</organism>
<dbReference type="GO" id="GO:0004197">
    <property type="term" value="F:cysteine-type endopeptidase activity"/>
    <property type="evidence" value="ECO:0007669"/>
    <property type="project" value="InterPro"/>
</dbReference>
<comment type="caution">
    <text evidence="6">The sequence shown here is derived from an EMBL/GenBank/DDBJ whole genome shotgun (WGS) entry which is preliminary data.</text>
</comment>
<dbReference type="Gene3D" id="3.30.300.30">
    <property type="match status" value="1"/>
</dbReference>
<dbReference type="SUPFAM" id="SSF47336">
    <property type="entry name" value="ACP-like"/>
    <property type="match status" value="1"/>
</dbReference>
<dbReference type="Gene3D" id="3.40.50.1820">
    <property type="entry name" value="alpha/beta hydrolase"/>
    <property type="match status" value="1"/>
</dbReference>
<evidence type="ECO:0000256" key="2">
    <source>
        <dbReference type="ARBA" id="ARBA00022450"/>
    </source>
</evidence>
<name>F3FU47_PSESX</name>
<evidence type="ECO:0000313" key="6">
    <source>
        <dbReference type="EMBL" id="EGH33739.1"/>
    </source>
</evidence>
<dbReference type="GO" id="GO:0044550">
    <property type="term" value="P:secondary metabolite biosynthetic process"/>
    <property type="evidence" value="ECO:0007669"/>
    <property type="project" value="TreeGrafter"/>
</dbReference>
<dbReference type="InterPro" id="IPR029058">
    <property type="entry name" value="AB_hydrolase_fold"/>
</dbReference>
<keyword evidence="3" id="KW-0597">Phosphoprotein</keyword>
<evidence type="ECO:0000259" key="4">
    <source>
        <dbReference type="PROSITE" id="PS50075"/>
    </source>
</evidence>
<dbReference type="Proteomes" id="UP000004471">
    <property type="component" value="Unassembled WGS sequence"/>
</dbReference>
<dbReference type="InterPro" id="IPR036736">
    <property type="entry name" value="ACP-like_sf"/>
</dbReference>
<feature type="domain" description="Peptidase C31" evidence="5">
    <location>
        <begin position="182"/>
        <end position="206"/>
    </location>
</feature>
<reference evidence="6 7" key="1">
    <citation type="journal article" date="2011" name="PLoS Pathog.">
        <title>Dynamic evolution of pathogenicity revealed by sequencing and comparative genomics of 19 Pseudomonas syringae isolates.</title>
        <authorList>
            <person name="Baltrus D.A."/>
            <person name="Nishimura M.T."/>
            <person name="Romanchuk A."/>
            <person name="Chang J.H."/>
            <person name="Mukhtar M.S."/>
            <person name="Cherkis K."/>
            <person name="Roach J."/>
            <person name="Grant S.R."/>
            <person name="Jones C.D."/>
            <person name="Dangl J.L."/>
        </authorList>
    </citation>
    <scope>NUCLEOTIDE SEQUENCE [LARGE SCALE GENOMIC DNA]</scope>
    <source>
        <strain evidence="7">M301072PT</strain>
    </source>
</reference>
<dbReference type="HOGENOM" id="CLU_000022_65_1_6"/>
<dbReference type="InterPro" id="IPR008741">
    <property type="entry name" value="AV_PCPalpha"/>
</dbReference>
<evidence type="ECO:0000259" key="5">
    <source>
        <dbReference type="PROSITE" id="PS51539"/>
    </source>
</evidence>